<dbReference type="Gene3D" id="3.15.10.10">
    <property type="entry name" value="Bactericidal permeability-increasing protein, domain 1"/>
    <property type="match status" value="1"/>
</dbReference>
<dbReference type="SMART" id="SM00328">
    <property type="entry name" value="BPI1"/>
    <property type="match status" value="1"/>
</dbReference>
<feature type="domain" description="Lipid-binding serum glycoprotein C-terminal" evidence="5">
    <location>
        <begin position="301"/>
        <end position="510"/>
    </location>
</feature>
<evidence type="ECO:0000259" key="5">
    <source>
        <dbReference type="SMART" id="SM00329"/>
    </source>
</evidence>
<feature type="signal peptide" evidence="3">
    <location>
        <begin position="1"/>
        <end position="32"/>
    </location>
</feature>
<comment type="similarity">
    <text evidence="1">Belongs to the BPI/LBP/Plunc superfamily. BPI/LBP family.</text>
</comment>
<dbReference type="Gene3D" id="3.15.20.10">
    <property type="entry name" value="Bactericidal permeability-increasing protein, domain 2"/>
    <property type="match status" value="1"/>
</dbReference>
<dbReference type="SMART" id="SM00329">
    <property type="entry name" value="BPI2"/>
    <property type="match status" value="1"/>
</dbReference>
<reference evidence="6 7" key="1">
    <citation type="journal article" date="2018" name="BMC Genomics">
        <title>The genome of Naegleria lovaniensis, the basis for a comparative approach to unravel pathogenicity factors of the human pathogenic amoeba N. fowleri.</title>
        <authorList>
            <person name="Liechti N."/>
            <person name="Schurch N."/>
            <person name="Bruggmann R."/>
            <person name="Wittwer M."/>
        </authorList>
    </citation>
    <scope>NUCLEOTIDE SEQUENCE [LARGE SCALE GENOMIC DNA]</scope>
    <source>
        <strain evidence="6 7">ATCC 30569</strain>
    </source>
</reference>
<organism evidence="6 7">
    <name type="scientific">Naegleria lovaniensis</name>
    <name type="common">Amoeba</name>
    <dbReference type="NCBI Taxonomy" id="51637"/>
    <lineage>
        <taxon>Eukaryota</taxon>
        <taxon>Discoba</taxon>
        <taxon>Heterolobosea</taxon>
        <taxon>Tetramitia</taxon>
        <taxon>Eutetramitia</taxon>
        <taxon>Vahlkampfiidae</taxon>
        <taxon>Naegleria</taxon>
    </lineage>
</organism>
<name>A0AA88KQL3_NAELO</name>
<dbReference type="InterPro" id="IPR017942">
    <property type="entry name" value="Lipid-bd_serum_glycop_N"/>
</dbReference>
<feature type="chain" id="PRO_5041739720" description="Bactericidal permeability-increasing protein" evidence="3">
    <location>
        <begin position="33"/>
        <end position="514"/>
    </location>
</feature>
<keyword evidence="7" id="KW-1185">Reference proteome</keyword>
<evidence type="ECO:0000256" key="1">
    <source>
        <dbReference type="ARBA" id="ARBA00007292"/>
    </source>
</evidence>
<evidence type="ECO:0000256" key="2">
    <source>
        <dbReference type="ARBA" id="ARBA00023157"/>
    </source>
</evidence>
<dbReference type="PANTHER" id="PTHR10504:SF131">
    <property type="entry name" value="BPI2 DOMAIN-CONTAINING PROTEIN"/>
    <property type="match status" value="1"/>
</dbReference>
<dbReference type="GO" id="GO:0008289">
    <property type="term" value="F:lipid binding"/>
    <property type="evidence" value="ECO:0007669"/>
    <property type="project" value="InterPro"/>
</dbReference>
<evidence type="ECO:0000313" key="6">
    <source>
        <dbReference type="EMBL" id="KAG2391899.1"/>
    </source>
</evidence>
<dbReference type="PANTHER" id="PTHR10504">
    <property type="entry name" value="BACTERICIDAL PERMEABILITY-INCREASING BPI PROTEIN-RELATED"/>
    <property type="match status" value="1"/>
</dbReference>
<proteinExistence type="inferred from homology"/>
<evidence type="ECO:0000313" key="7">
    <source>
        <dbReference type="Proteomes" id="UP000816034"/>
    </source>
</evidence>
<evidence type="ECO:0000259" key="4">
    <source>
        <dbReference type="SMART" id="SM00328"/>
    </source>
</evidence>
<accession>A0AA88KQL3</accession>
<dbReference type="Pfam" id="PF02886">
    <property type="entry name" value="LBP_BPI_CETP_C"/>
    <property type="match status" value="1"/>
</dbReference>
<sequence length="514" mass="56097">MLQLRNMGTIVCSFSMSFLAILVMMMTIQVEALPISIQQQKIFIQQKMKNTNALLPVGIKASVQERALNYMAQQLMPLIQKQLNAPISVPDVQGEVDTPIGHVTYTLSSITLSGLGLSTPSIQVNAQGLGVTISSATAHMNCNWHYRENSWPHISDSGSADADITIAITFNVQVVIQDSTHFNIVLSGFNAKFTSFNLSLHGGASWLYNIFLNNFKNSIEQAAQNAINTQVAAAVNEVLSNTLSTLNLQIPILSYGVLFDSTLQSVSYTPSTYMTLGTAGRCFIKGQQSYPGQPSYMPNSLGNDVMMEMFVSDYTLNSVGYAFTQAGVLNYLLTQHTLPSAITWLFNTTNLQFFIPALYNKYPNRELQVDFTVPTAPVFTISPKGVEVSMIAQAIFQVILPTGPVNAFALNLNALLDWQVQIVANNVTGSLSYKNANVTLAYSTIGDLDVSLVSSVVNLLFQYGIVPIGNVLLQRGFPLPTVEGLTLQNPTVSYQTGFIAVRSNFVFVPPPSKH</sequence>
<dbReference type="GO" id="GO:0005615">
    <property type="term" value="C:extracellular space"/>
    <property type="evidence" value="ECO:0007669"/>
    <property type="project" value="TreeGrafter"/>
</dbReference>
<evidence type="ECO:0000256" key="3">
    <source>
        <dbReference type="SAM" id="SignalP"/>
    </source>
</evidence>
<gene>
    <name evidence="6" type="ORF">C9374_013384</name>
</gene>
<dbReference type="InterPro" id="IPR017943">
    <property type="entry name" value="Bactericidal_perm-incr_a/b_dom"/>
</dbReference>
<dbReference type="InterPro" id="IPR001124">
    <property type="entry name" value="Lipid-bd_serum_glycop_C"/>
</dbReference>
<evidence type="ECO:0008006" key="8">
    <source>
        <dbReference type="Google" id="ProtNLM"/>
    </source>
</evidence>
<dbReference type="Proteomes" id="UP000816034">
    <property type="component" value="Unassembled WGS sequence"/>
</dbReference>
<comment type="caution">
    <text evidence="6">The sequence shown here is derived from an EMBL/GenBank/DDBJ whole genome shotgun (WGS) entry which is preliminary data.</text>
</comment>
<dbReference type="AlphaFoldDB" id="A0AA88KQL3"/>
<dbReference type="SUPFAM" id="SSF55394">
    <property type="entry name" value="Bactericidal permeability-increasing protein, BPI"/>
    <property type="match status" value="2"/>
</dbReference>
<feature type="domain" description="Lipid-binding serum glycoprotein N-terminal" evidence="4">
    <location>
        <begin position="63"/>
        <end position="287"/>
    </location>
</feature>
<protein>
    <recommendedName>
        <fullName evidence="8">Bactericidal permeability-increasing protein</fullName>
    </recommendedName>
</protein>
<keyword evidence="2" id="KW-1015">Disulfide bond</keyword>
<dbReference type="Pfam" id="PF01273">
    <property type="entry name" value="LBP_BPI_CETP"/>
    <property type="match status" value="1"/>
</dbReference>
<dbReference type="RefSeq" id="XP_044553793.1">
    <property type="nucleotide sequence ID" value="XM_044689254.1"/>
</dbReference>
<dbReference type="EMBL" id="PYSW02000006">
    <property type="protein sequence ID" value="KAG2391899.1"/>
    <property type="molecule type" value="Genomic_DNA"/>
</dbReference>
<keyword evidence="3" id="KW-0732">Signal</keyword>
<dbReference type="InterPro" id="IPR032942">
    <property type="entry name" value="BPI/LBP/Plunc"/>
</dbReference>
<dbReference type="GeneID" id="68105837"/>